<accession>A0AA41YJI4</accession>
<evidence type="ECO:0000313" key="2">
    <source>
        <dbReference type="Proteomes" id="UP001165679"/>
    </source>
</evidence>
<sequence length="79" mass="8165">MAAGEIAQGWTKEGGPGGAILLFDADDIRAEACGGLASLDLPFRADTAVRFAVISKHFLCGPFAADGCISGSTTRWAYT</sequence>
<comment type="caution">
    <text evidence="1">The sequence shown here is derived from an EMBL/GenBank/DDBJ whole genome shotgun (WGS) entry which is preliminary data.</text>
</comment>
<reference evidence="1" key="2">
    <citation type="submission" date="2022-10" db="EMBL/GenBank/DDBJ databases">
        <authorList>
            <person name="Trinh H.N."/>
        </authorList>
    </citation>
    <scope>NUCLEOTIDE SEQUENCE</scope>
    <source>
        <strain evidence="1">RN2-1</strain>
    </source>
</reference>
<dbReference type="AlphaFoldDB" id="A0AA41YJI4"/>
<dbReference type="RefSeq" id="WP_264712013.1">
    <property type="nucleotide sequence ID" value="NZ_JAPDNT010000001.1"/>
</dbReference>
<dbReference type="EMBL" id="JAPDNT010000001">
    <property type="protein sequence ID" value="MCW3473441.1"/>
    <property type="molecule type" value="Genomic_DNA"/>
</dbReference>
<reference evidence="1" key="1">
    <citation type="submission" date="2022-09" db="EMBL/GenBank/DDBJ databases">
        <title>Rhodovastum sp. nov. RN2-1 isolated from soil in Seongnam, South Korea.</title>
        <authorList>
            <person name="Le N.T."/>
        </authorList>
    </citation>
    <scope>NUCLEOTIDE SEQUENCE</scope>
    <source>
        <strain evidence="1">RN2-1</strain>
    </source>
</reference>
<evidence type="ECO:0000313" key="1">
    <source>
        <dbReference type="EMBL" id="MCW3473441.1"/>
    </source>
</evidence>
<dbReference type="Proteomes" id="UP001165679">
    <property type="component" value="Unassembled WGS sequence"/>
</dbReference>
<gene>
    <name evidence="1" type="ORF">OL599_02525</name>
</gene>
<name>A0AA41YJI4_9PROT</name>
<keyword evidence="2" id="KW-1185">Reference proteome</keyword>
<proteinExistence type="predicted"/>
<organism evidence="1 2">
    <name type="scientific">Limobrevibacterium gyesilva</name>
    <dbReference type="NCBI Taxonomy" id="2991712"/>
    <lineage>
        <taxon>Bacteria</taxon>
        <taxon>Pseudomonadati</taxon>
        <taxon>Pseudomonadota</taxon>
        <taxon>Alphaproteobacteria</taxon>
        <taxon>Acetobacterales</taxon>
        <taxon>Acetobacteraceae</taxon>
        <taxon>Limobrevibacterium</taxon>
    </lineage>
</organism>
<protein>
    <submittedName>
        <fullName evidence="1">Uncharacterized protein</fullName>
    </submittedName>
</protein>